<evidence type="ECO:0000256" key="1">
    <source>
        <dbReference type="ARBA" id="ARBA00001933"/>
    </source>
</evidence>
<dbReference type="Proteomes" id="UP000603904">
    <property type="component" value="Unassembled WGS sequence"/>
</dbReference>
<dbReference type="InterPro" id="IPR005814">
    <property type="entry name" value="Aminotrans_3"/>
</dbReference>
<dbReference type="InterPro" id="IPR015421">
    <property type="entry name" value="PyrdxlP-dep_Trfase_major"/>
</dbReference>
<evidence type="ECO:0000256" key="3">
    <source>
        <dbReference type="RuleBase" id="RU003560"/>
    </source>
</evidence>
<dbReference type="InterPro" id="IPR015424">
    <property type="entry name" value="PyrdxlP-dep_Trfase"/>
</dbReference>
<dbReference type="InterPro" id="IPR015422">
    <property type="entry name" value="PyrdxlP-dep_Trfase_small"/>
</dbReference>
<name>A0ABQ4FWB0_9ACTN</name>
<evidence type="ECO:0000313" key="5">
    <source>
        <dbReference type="Proteomes" id="UP000603904"/>
    </source>
</evidence>
<keyword evidence="4" id="KW-0032">Aminotransferase</keyword>
<comment type="cofactor">
    <cofactor evidence="1">
        <name>pyridoxal 5'-phosphate</name>
        <dbReference type="ChEBI" id="CHEBI:597326"/>
    </cofactor>
</comment>
<comment type="similarity">
    <text evidence="3">Belongs to the class-III pyridoxal-phosphate-dependent aminotransferase family.</text>
</comment>
<sequence>MLSEAGMMIDRTRLARLLDRERRAFRERNPRSAAAYEEARGHLFGGVPMTWMNKTAAGFPLYLAGARGARVTDVDGHEYVDLCLGDTGAMAGHSPAPTVAAVEERFGRAGGATVMMPTEDAAWVGAELARRFGVPYWSFSLTATDANRWAIRLARAVTGHQKILVNSYCYHGSVDEVLIVVGPDGRQVSREGNVGAPVDPTVTSRVVEFNDLPSLERELAYGDVAAVLMEPALTNIGIVLPEPGYLEGVRELTRRYGSLLINDETHTFSAGPGGCTRAWGLDPDVVTIGKAIGGGIPSGGYGLSAEVTARIEAMEGLDLIDMGGVGGTLAGNALSVAAMRATLEHVLTDDAFAAMTELATRFAKGVQEVIDAHRLPWSVVQLGARAEYRFAAPAPRNGGESNTAADPDLDDYLHVYLANRGLLLTPFHNMALMCPATTEADVDRHHEVFAAAVAELVA</sequence>
<keyword evidence="2 3" id="KW-0663">Pyridoxal phosphate</keyword>
<dbReference type="Gene3D" id="3.40.640.10">
    <property type="entry name" value="Type I PLP-dependent aspartate aminotransferase-like (Major domain)"/>
    <property type="match status" value="1"/>
</dbReference>
<dbReference type="Gene3D" id="3.90.1150.10">
    <property type="entry name" value="Aspartate Aminotransferase, domain 1"/>
    <property type="match status" value="1"/>
</dbReference>
<keyword evidence="4" id="KW-0808">Transferase</keyword>
<dbReference type="PANTHER" id="PTHR43713">
    <property type="entry name" value="GLUTAMATE-1-SEMIALDEHYDE 2,1-AMINOMUTASE"/>
    <property type="match status" value="1"/>
</dbReference>
<dbReference type="Pfam" id="PF00202">
    <property type="entry name" value="Aminotran_3"/>
    <property type="match status" value="1"/>
</dbReference>
<organism evidence="4 5">
    <name type="scientific">Microbispora corallina</name>
    <dbReference type="NCBI Taxonomy" id="83302"/>
    <lineage>
        <taxon>Bacteria</taxon>
        <taxon>Bacillati</taxon>
        <taxon>Actinomycetota</taxon>
        <taxon>Actinomycetes</taxon>
        <taxon>Streptosporangiales</taxon>
        <taxon>Streptosporangiaceae</taxon>
        <taxon>Microbispora</taxon>
    </lineage>
</organism>
<evidence type="ECO:0000313" key="4">
    <source>
        <dbReference type="EMBL" id="GIH39106.1"/>
    </source>
</evidence>
<proteinExistence type="inferred from homology"/>
<keyword evidence="5" id="KW-1185">Reference proteome</keyword>
<accession>A0ABQ4FWB0</accession>
<protein>
    <submittedName>
        <fullName evidence="4">Aspartate aminotransferase family protein</fullName>
    </submittedName>
</protein>
<dbReference type="EMBL" id="BOOC01000006">
    <property type="protein sequence ID" value="GIH39106.1"/>
    <property type="molecule type" value="Genomic_DNA"/>
</dbReference>
<dbReference type="PANTHER" id="PTHR43713:SF3">
    <property type="entry name" value="GLUTAMATE-1-SEMIALDEHYDE 2,1-AMINOMUTASE 1, CHLOROPLASTIC-RELATED"/>
    <property type="match status" value="1"/>
</dbReference>
<dbReference type="NCBIfam" id="NF005453">
    <property type="entry name" value="PRK07046.1"/>
    <property type="match status" value="1"/>
</dbReference>
<reference evidence="4 5" key="1">
    <citation type="submission" date="2021-01" db="EMBL/GenBank/DDBJ databases">
        <title>Whole genome shotgun sequence of Microbispora corallina NBRC 16416.</title>
        <authorList>
            <person name="Komaki H."/>
            <person name="Tamura T."/>
        </authorList>
    </citation>
    <scope>NUCLEOTIDE SEQUENCE [LARGE SCALE GENOMIC DNA]</scope>
    <source>
        <strain evidence="4 5">NBRC 16416</strain>
    </source>
</reference>
<evidence type="ECO:0000256" key="2">
    <source>
        <dbReference type="ARBA" id="ARBA00022898"/>
    </source>
</evidence>
<gene>
    <name evidence="4" type="ORF">Mco01_21060</name>
</gene>
<dbReference type="GO" id="GO:0008483">
    <property type="term" value="F:transaminase activity"/>
    <property type="evidence" value="ECO:0007669"/>
    <property type="project" value="UniProtKB-KW"/>
</dbReference>
<dbReference type="SUPFAM" id="SSF53383">
    <property type="entry name" value="PLP-dependent transferases"/>
    <property type="match status" value="1"/>
</dbReference>
<comment type="caution">
    <text evidence="4">The sequence shown here is derived from an EMBL/GenBank/DDBJ whole genome shotgun (WGS) entry which is preliminary data.</text>
</comment>